<dbReference type="PIRSF" id="PIRSF005739">
    <property type="entry name" value="O-mtase"/>
    <property type="match status" value="1"/>
</dbReference>
<dbReference type="InterPro" id="IPR036388">
    <property type="entry name" value="WH-like_DNA-bd_sf"/>
</dbReference>
<feature type="domain" description="O-methyltransferase dimerisation" evidence="6">
    <location>
        <begin position="11"/>
        <end position="102"/>
    </location>
</feature>
<dbReference type="InterPro" id="IPR001077">
    <property type="entry name" value="COMT_C"/>
</dbReference>
<dbReference type="Gene3D" id="3.40.50.150">
    <property type="entry name" value="Vaccinia Virus protein VP39"/>
    <property type="match status" value="1"/>
</dbReference>
<sequence>MEEAQLKLYDMIMSISKPMALKAIVSMGIPDIIATYGDGNKSLSVQQIASHISPAPANLESLFRILRFVASHGIFSESPHASGDDITQSRYGLNPVSELLVQKQDRLHSWAPYVLFVTDKVFAHPWHHLGEFVLENCCPFDRQHGMTPWEVTAKDTKSNTVLNEAMASISNVVMPYVVETYQGFKDINTLVDVAGGNGSCLEAILGKHPHIRGINFDLPHVVATNTPIPGVEQVGGNMFESIPSADAIFLKWVLHDWDDERAGKLLKKCFEAIPRNGKVIIVEEILENQGSLRSLQLYSDMAMIITLSLNGAKERTEEEFKRVFEESGFMKYTIIKLPFLLSIIELSKS</sequence>
<dbReference type="InterPro" id="IPR036390">
    <property type="entry name" value="WH_DNA-bd_sf"/>
</dbReference>
<accession>A0A0D6R916</accession>
<dbReference type="InterPro" id="IPR016461">
    <property type="entry name" value="COMT-like"/>
</dbReference>
<organism evidence="7">
    <name type="scientific">Araucaria cunninghamii</name>
    <name type="common">Hoop pine</name>
    <name type="synonym">Moreton Bay pine</name>
    <dbReference type="NCBI Taxonomy" id="56994"/>
    <lineage>
        <taxon>Eukaryota</taxon>
        <taxon>Viridiplantae</taxon>
        <taxon>Streptophyta</taxon>
        <taxon>Embryophyta</taxon>
        <taxon>Tracheophyta</taxon>
        <taxon>Spermatophyta</taxon>
        <taxon>Pinopsida</taxon>
        <taxon>Pinidae</taxon>
        <taxon>Conifers II</taxon>
        <taxon>Araucariales</taxon>
        <taxon>Araucariaceae</taxon>
        <taxon>Araucaria</taxon>
    </lineage>
</organism>
<dbReference type="GO" id="GO:0046983">
    <property type="term" value="F:protein dimerization activity"/>
    <property type="evidence" value="ECO:0007669"/>
    <property type="project" value="InterPro"/>
</dbReference>
<dbReference type="GO" id="GO:0032259">
    <property type="term" value="P:methylation"/>
    <property type="evidence" value="ECO:0007669"/>
    <property type="project" value="UniProtKB-KW"/>
</dbReference>
<evidence type="ECO:0008006" key="8">
    <source>
        <dbReference type="Google" id="ProtNLM"/>
    </source>
</evidence>
<dbReference type="PANTHER" id="PTHR11746">
    <property type="entry name" value="O-METHYLTRANSFERASE"/>
    <property type="match status" value="1"/>
</dbReference>
<name>A0A0D6R916_ARACU</name>
<feature type="active site" description="Proton acceptor" evidence="4">
    <location>
        <position position="255"/>
    </location>
</feature>
<dbReference type="Pfam" id="PF08100">
    <property type="entry name" value="Dimerisation"/>
    <property type="match status" value="1"/>
</dbReference>
<evidence type="ECO:0000256" key="2">
    <source>
        <dbReference type="ARBA" id="ARBA00022679"/>
    </source>
</evidence>
<dbReference type="PROSITE" id="PS51683">
    <property type="entry name" value="SAM_OMT_II"/>
    <property type="match status" value="1"/>
</dbReference>
<dbReference type="GO" id="GO:0008171">
    <property type="term" value="F:O-methyltransferase activity"/>
    <property type="evidence" value="ECO:0007669"/>
    <property type="project" value="InterPro"/>
</dbReference>
<dbReference type="EMBL" id="GCKF01025848">
    <property type="protein sequence ID" value="JAG98410.1"/>
    <property type="molecule type" value="Transcribed_RNA"/>
</dbReference>
<dbReference type="SUPFAM" id="SSF46785">
    <property type="entry name" value="Winged helix' DNA-binding domain"/>
    <property type="match status" value="1"/>
</dbReference>
<protein>
    <recommendedName>
        <fullName evidence="8">O-methyltransferase domain-containing protein</fullName>
    </recommendedName>
</protein>
<dbReference type="InterPro" id="IPR029063">
    <property type="entry name" value="SAM-dependent_MTases_sf"/>
</dbReference>
<evidence type="ECO:0000313" key="7">
    <source>
        <dbReference type="EMBL" id="JAG98410.1"/>
    </source>
</evidence>
<reference evidence="7" key="1">
    <citation type="submission" date="2015-03" db="EMBL/GenBank/DDBJ databases">
        <title>A transcriptome of Araucaria cunninghamii, an australian fine timber species.</title>
        <authorList>
            <person name="Jing Yi C.J.Y."/>
            <person name="Yin San L.Y.S."/>
            <person name="Abdul Karim S.S."/>
            <person name="Wan Azmi N.N."/>
            <person name="Hercus R.R."/>
            <person name="Croft L.L."/>
        </authorList>
    </citation>
    <scope>NUCLEOTIDE SEQUENCE</scope>
    <source>
        <strain evidence="7">MI0301</strain>
        <tissue evidence="7">Leaf</tissue>
    </source>
</reference>
<dbReference type="AlphaFoldDB" id="A0A0D6R916"/>
<evidence type="ECO:0000256" key="1">
    <source>
        <dbReference type="ARBA" id="ARBA00022603"/>
    </source>
</evidence>
<evidence type="ECO:0000256" key="3">
    <source>
        <dbReference type="ARBA" id="ARBA00022691"/>
    </source>
</evidence>
<evidence type="ECO:0000259" key="5">
    <source>
        <dbReference type="Pfam" id="PF00891"/>
    </source>
</evidence>
<proteinExistence type="predicted"/>
<dbReference type="InterPro" id="IPR012967">
    <property type="entry name" value="COMT_dimerisation"/>
</dbReference>
<dbReference type="Pfam" id="PF00891">
    <property type="entry name" value="Methyltransf_2"/>
    <property type="match status" value="1"/>
</dbReference>
<evidence type="ECO:0000259" key="6">
    <source>
        <dbReference type="Pfam" id="PF08100"/>
    </source>
</evidence>
<dbReference type="SUPFAM" id="SSF53335">
    <property type="entry name" value="S-adenosyl-L-methionine-dependent methyltransferases"/>
    <property type="match status" value="1"/>
</dbReference>
<keyword evidence="1" id="KW-0489">Methyltransferase</keyword>
<dbReference type="Gene3D" id="1.10.10.10">
    <property type="entry name" value="Winged helix-like DNA-binding domain superfamily/Winged helix DNA-binding domain"/>
    <property type="match status" value="1"/>
</dbReference>
<keyword evidence="2" id="KW-0808">Transferase</keyword>
<keyword evidence="3" id="KW-0949">S-adenosyl-L-methionine</keyword>
<evidence type="ECO:0000256" key="4">
    <source>
        <dbReference type="PIRSR" id="PIRSR005739-1"/>
    </source>
</evidence>
<feature type="domain" description="O-methyltransferase C-terminal" evidence="5">
    <location>
        <begin position="126"/>
        <end position="329"/>
    </location>
</feature>